<comment type="caution">
    <text evidence="2">The sequence shown here is derived from an EMBL/GenBank/DDBJ whole genome shotgun (WGS) entry which is preliminary data.</text>
</comment>
<dbReference type="SMART" id="SM00849">
    <property type="entry name" value="Lactamase_B"/>
    <property type="match status" value="1"/>
</dbReference>
<dbReference type="InterPro" id="IPR001279">
    <property type="entry name" value="Metallo-B-lactamas"/>
</dbReference>
<dbReference type="SUPFAM" id="SSF56281">
    <property type="entry name" value="Metallo-hydrolase/oxidoreductase"/>
    <property type="match status" value="1"/>
</dbReference>
<dbReference type="PANTHER" id="PTHR42951:SF9">
    <property type="entry name" value="METAL-DEPENDENT HYDROLASE"/>
    <property type="match status" value="1"/>
</dbReference>
<name>A0A917S6V5_9BACL</name>
<sequence length="241" mass="25919">MKITREGSIYQLTFFPSWFPVNCYLVDEGNALTLIDTALPFSYKGILKAAEDIGKPISRILLTHAHSDHIGSLDGLKKLLPDCEVVISARDAKLLKGDVTLETDEPQTPVKGGVPKPGQIQTTPDTLVSEGDIIGPFQVIASPGHTPGHIALFNEKTRALIAGDAFQIRGGVAVSGQLKPLFPFPAWATWNKEVAVQSAIKLKKLSPSLLGVGHGKLLNSPEEIMSRAIRQAERALKGGTK</sequence>
<evidence type="ECO:0000259" key="1">
    <source>
        <dbReference type="SMART" id="SM00849"/>
    </source>
</evidence>
<feature type="domain" description="Metallo-beta-lactamase" evidence="1">
    <location>
        <begin position="20"/>
        <end position="214"/>
    </location>
</feature>
<dbReference type="InterPro" id="IPR036866">
    <property type="entry name" value="RibonucZ/Hydroxyglut_hydro"/>
</dbReference>
<accession>A0A917S6V5</accession>
<dbReference type="Proteomes" id="UP000654670">
    <property type="component" value="Unassembled WGS sequence"/>
</dbReference>
<organism evidence="2 3">
    <name type="scientific">Sporolactobacillus putidus</name>
    <dbReference type="NCBI Taxonomy" id="492735"/>
    <lineage>
        <taxon>Bacteria</taxon>
        <taxon>Bacillati</taxon>
        <taxon>Bacillota</taxon>
        <taxon>Bacilli</taxon>
        <taxon>Bacillales</taxon>
        <taxon>Sporolactobacillaceae</taxon>
        <taxon>Sporolactobacillus</taxon>
    </lineage>
</organism>
<dbReference type="AlphaFoldDB" id="A0A917S6V5"/>
<dbReference type="PANTHER" id="PTHR42951">
    <property type="entry name" value="METALLO-BETA-LACTAMASE DOMAIN-CONTAINING"/>
    <property type="match status" value="1"/>
</dbReference>
<dbReference type="Pfam" id="PF00753">
    <property type="entry name" value="Lactamase_B"/>
    <property type="match status" value="1"/>
</dbReference>
<protein>
    <submittedName>
        <fullName evidence="2">MBL fold metallo-hydrolase</fullName>
    </submittedName>
</protein>
<gene>
    <name evidence="2" type="ORF">GCM10007968_25910</name>
</gene>
<proteinExistence type="predicted"/>
<keyword evidence="3" id="KW-1185">Reference proteome</keyword>
<dbReference type="InterPro" id="IPR050855">
    <property type="entry name" value="NDM-1-like"/>
</dbReference>
<reference evidence="2" key="1">
    <citation type="journal article" date="2014" name="Int. J. Syst. Evol. Microbiol.">
        <title>Complete genome sequence of Corynebacterium casei LMG S-19264T (=DSM 44701T), isolated from a smear-ripened cheese.</title>
        <authorList>
            <consortium name="US DOE Joint Genome Institute (JGI-PGF)"/>
            <person name="Walter F."/>
            <person name="Albersmeier A."/>
            <person name="Kalinowski J."/>
            <person name="Ruckert C."/>
        </authorList>
    </citation>
    <scope>NUCLEOTIDE SEQUENCE</scope>
    <source>
        <strain evidence="2">JCM 15325</strain>
    </source>
</reference>
<dbReference type="RefSeq" id="WP_188804028.1">
    <property type="nucleotide sequence ID" value="NZ_BMOK01000013.1"/>
</dbReference>
<evidence type="ECO:0000313" key="2">
    <source>
        <dbReference type="EMBL" id="GGL60763.1"/>
    </source>
</evidence>
<reference evidence="2" key="2">
    <citation type="submission" date="2020-09" db="EMBL/GenBank/DDBJ databases">
        <authorList>
            <person name="Sun Q."/>
            <person name="Ohkuma M."/>
        </authorList>
    </citation>
    <scope>NUCLEOTIDE SEQUENCE</scope>
    <source>
        <strain evidence="2">JCM 15325</strain>
    </source>
</reference>
<dbReference type="CDD" id="cd07721">
    <property type="entry name" value="yflN-like_MBL-fold"/>
    <property type="match status" value="1"/>
</dbReference>
<dbReference type="Gene3D" id="3.60.15.10">
    <property type="entry name" value="Ribonuclease Z/Hydroxyacylglutathione hydrolase-like"/>
    <property type="match status" value="1"/>
</dbReference>
<evidence type="ECO:0000313" key="3">
    <source>
        <dbReference type="Proteomes" id="UP000654670"/>
    </source>
</evidence>
<dbReference type="EMBL" id="BMOK01000013">
    <property type="protein sequence ID" value="GGL60763.1"/>
    <property type="molecule type" value="Genomic_DNA"/>
</dbReference>